<gene>
    <name evidence="2" type="ORF">JKG61_14400</name>
</gene>
<comment type="caution">
    <text evidence="2">The sequence shown here is derived from an EMBL/GenBank/DDBJ whole genome shotgun (WGS) entry which is preliminary data.</text>
</comment>
<protein>
    <submittedName>
        <fullName evidence="2">GNAT family N-acetyltransferase</fullName>
    </submittedName>
</protein>
<dbReference type="RefSeq" id="WP_202103660.1">
    <property type="nucleotide sequence ID" value="NZ_JAERTY010000008.1"/>
</dbReference>
<sequence length="244" mass="28017">MKERQEKNIDNLTAVWELVGNTFHALESRDFLNRCQIGSAEWPNRIWFSNNVNEEILSRASQVIKNIPVLPTLSYWSDFQNKEGDLLFEAFGFKIKSQQIGMSLAHLQKINHHNRITLAKISTEKQAAEWQVIYPMSFGYRIPAAIIKKTNHLINYYLVHYGDSIIGTVFTYPTQNTLGIHGLGIVPEFRKQGFAEEVMANLINQAIDENISLITLQSSPMGKAIYLRMGFSEDFIMTNYILKQ</sequence>
<dbReference type="InterPro" id="IPR000182">
    <property type="entry name" value="GNAT_dom"/>
</dbReference>
<feature type="domain" description="N-acetyltransferase" evidence="1">
    <location>
        <begin position="116"/>
        <end position="244"/>
    </location>
</feature>
<dbReference type="Pfam" id="PF13673">
    <property type="entry name" value="Acetyltransf_10"/>
    <property type="match status" value="1"/>
</dbReference>
<dbReference type="SUPFAM" id="SSF55729">
    <property type="entry name" value="Acyl-CoA N-acyltransferases (Nat)"/>
    <property type="match status" value="1"/>
</dbReference>
<evidence type="ECO:0000259" key="1">
    <source>
        <dbReference type="PROSITE" id="PS51186"/>
    </source>
</evidence>
<keyword evidence="3" id="KW-1185">Reference proteome</keyword>
<name>A0ABS1R7Y5_9SPHI</name>
<accession>A0ABS1R7Y5</accession>
<evidence type="ECO:0000313" key="3">
    <source>
        <dbReference type="Proteomes" id="UP000625283"/>
    </source>
</evidence>
<evidence type="ECO:0000313" key="2">
    <source>
        <dbReference type="EMBL" id="MBL1409946.1"/>
    </source>
</evidence>
<dbReference type="InterPro" id="IPR016181">
    <property type="entry name" value="Acyl_CoA_acyltransferase"/>
</dbReference>
<reference evidence="2 3" key="1">
    <citation type="submission" date="2021-01" db="EMBL/GenBank/DDBJ databases">
        <title>C459-1 draft genome sequence.</title>
        <authorList>
            <person name="Zhang X.-F."/>
        </authorList>
    </citation>
    <scope>NUCLEOTIDE SEQUENCE [LARGE SCALE GENOMIC DNA]</scope>
    <source>
        <strain evidence="3">C459-1</strain>
    </source>
</reference>
<dbReference type="PROSITE" id="PS51186">
    <property type="entry name" value="GNAT"/>
    <property type="match status" value="1"/>
</dbReference>
<dbReference type="Gene3D" id="3.40.630.30">
    <property type="match status" value="1"/>
</dbReference>
<proteinExistence type="predicted"/>
<dbReference type="Proteomes" id="UP000625283">
    <property type="component" value="Unassembled WGS sequence"/>
</dbReference>
<organism evidence="2 3">
    <name type="scientific">Sphingobacterium faecale</name>
    <dbReference type="NCBI Taxonomy" id="2803775"/>
    <lineage>
        <taxon>Bacteria</taxon>
        <taxon>Pseudomonadati</taxon>
        <taxon>Bacteroidota</taxon>
        <taxon>Sphingobacteriia</taxon>
        <taxon>Sphingobacteriales</taxon>
        <taxon>Sphingobacteriaceae</taxon>
        <taxon>Sphingobacterium</taxon>
    </lineage>
</organism>
<dbReference type="CDD" id="cd04301">
    <property type="entry name" value="NAT_SF"/>
    <property type="match status" value="1"/>
</dbReference>
<dbReference type="EMBL" id="JAERTY010000008">
    <property type="protein sequence ID" value="MBL1409946.1"/>
    <property type="molecule type" value="Genomic_DNA"/>
</dbReference>